<dbReference type="EMBL" id="JAGIYQ010000013">
    <property type="protein sequence ID" value="MBP0726676.1"/>
    <property type="molecule type" value="Genomic_DNA"/>
</dbReference>
<dbReference type="Proteomes" id="UP000682134">
    <property type="component" value="Unassembled WGS sequence"/>
</dbReference>
<keyword evidence="3" id="KW-1185">Reference proteome</keyword>
<comment type="caution">
    <text evidence="2">The sequence shown here is derived from an EMBL/GenBank/DDBJ whole genome shotgun (WGS) entry which is preliminary data.</text>
</comment>
<dbReference type="Pfam" id="PF00583">
    <property type="entry name" value="Acetyltransf_1"/>
    <property type="match status" value="1"/>
</dbReference>
<name>A0A940SKP8_9BACI</name>
<evidence type="ECO:0000313" key="3">
    <source>
        <dbReference type="Proteomes" id="UP000682134"/>
    </source>
</evidence>
<gene>
    <name evidence="2" type="ORF">J5Y03_16075</name>
</gene>
<feature type="domain" description="N-acetyltransferase" evidence="1">
    <location>
        <begin position="4"/>
        <end position="184"/>
    </location>
</feature>
<dbReference type="InterPro" id="IPR016181">
    <property type="entry name" value="Acyl_CoA_acyltransferase"/>
</dbReference>
<proteinExistence type="predicted"/>
<dbReference type="PROSITE" id="PS51186">
    <property type="entry name" value="GNAT"/>
    <property type="match status" value="1"/>
</dbReference>
<organism evidence="2 3">
    <name type="scientific">Gottfriedia endophytica</name>
    <dbReference type="NCBI Taxonomy" id="2820819"/>
    <lineage>
        <taxon>Bacteria</taxon>
        <taxon>Bacillati</taxon>
        <taxon>Bacillota</taxon>
        <taxon>Bacilli</taxon>
        <taxon>Bacillales</taxon>
        <taxon>Bacillaceae</taxon>
        <taxon>Gottfriedia</taxon>
    </lineage>
</organism>
<dbReference type="CDD" id="cd04301">
    <property type="entry name" value="NAT_SF"/>
    <property type="match status" value="1"/>
</dbReference>
<protein>
    <submittedName>
        <fullName evidence="2">GNAT family N-acetyltransferase</fullName>
    </submittedName>
</protein>
<dbReference type="SUPFAM" id="SSF55729">
    <property type="entry name" value="Acyl-CoA N-acyltransferases (Nat)"/>
    <property type="match status" value="1"/>
</dbReference>
<sequence>MQNIEIRRPKIADFEDLSQFFRIVITDTYIREGIGHLLDDIEKEIDIKQKYLNLDIESNGENRYFLLAVINNQVIGSIEYGPVSNLISELTNNSLKEVVEVGTVYVHPDFQDIGIGTLLLNVMYLTLKNKGIEDFCLDSGYKRAQKIWTNKFGEPDYLIKDYWSQGFHHMIWRRSISEMEIKFKI</sequence>
<dbReference type="AlphaFoldDB" id="A0A940SKP8"/>
<dbReference type="RefSeq" id="WP_209407018.1">
    <property type="nucleotide sequence ID" value="NZ_JAGIYQ010000013.1"/>
</dbReference>
<evidence type="ECO:0000259" key="1">
    <source>
        <dbReference type="PROSITE" id="PS51186"/>
    </source>
</evidence>
<dbReference type="Gene3D" id="3.40.630.30">
    <property type="match status" value="1"/>
</dbReference>
<accession>A0A940SKP8</accession>
<dbReference type="InterPro" id="IPR000182">
    <property type="entry name" value="GNAT_dom"/>
</dbReference>
<reference evidence="2" key="1">
    <citation type="submission" date="2021-04" db="EMBL/GenBank/DDBJ databases">
        <title>Genome seq and assembly of Bacillus sp.</title>
        <authorList>
            <person name="Chhetri G."/>
        </authorList>
    </citation>
    <scope>NUCLEOTIDE SEQUENCE</scope>
    <source>
        <strain evidence="2">RG28</strain>
    </source>
</reference>
<dbReference type="GO" id="GO:0016747">
    <property type="term" value="F:acyltransferase activity, transferring groups other than amino-acyl groups"/>
    <property type="evidence" value="ECO:0007669"/>
    <property type="project" value="InterPro"/>
</dbReference>
<evidence type="ECO:0000313" key="2">
    <source>
        <dbReference type="EMBL" id="MBP0726676.1"/>
    </source>
</evidence>